<evidence type="ECO:0000313" key="1">
    <source>
        <dbReference type="EMBL" id="NRF68472.1"/>
    </source>
</evidence>
<organism evidence="1 2">
    <name type="scientific">Pseudaquabacterium terrae</name>
    <dbReference type="NCBI Taxonomy" id="2732868"/>
    <lineage>
        <taxon>Bacteria</taxon>
        <taxon>Pseudomonadati</taxon>
        <taxon>Pseudomonadota</taxon>
        <taxon>Betaproteobacteria</taxon>
        <taxon>Burkholderiales</taxon>
        <taxon>Sphaerotilaceae</taxon>
        <taxon>Pseudaquabacterium</taxon>
    </lineage>
</organism>
<gene>
    <name evidence="1" type="ORF">HLB44_15870</name>
</gene>
<comment type="caution">
    <text evidence="1">The sequence shown here is derived from an EMBL/GenBank/DDBJ whole genome shotgun (WGS) entry which is preliminary data.</text>
</comment>
<dbReference type="RefSeq" id="WP_173124145.1">
    <property type="nucleotide sequence ID" value="NZ_JABRWJ010000004.1"/>
</dbReference>
<dbReference type="Proteomes" id="UP000737171">
    <property type="component" value="Unassembled WGS sequence"/>
</dbReference>
<dbReference type="EMBL" id="JABRWJ010000004">
    <property type="protein sequence ID" value="NRF68472.1"/>
    <property type="molecule type" value="Genomic_DNA"/>
</dbReference>
<sequence length="117" mass="12750">MNTSVVHEDAFLFSAGHVVRTRSASLALVRGHTSEWSLLQRHCRGDFGELSPADRARNQESLGNGGPIMSAYRVAGMTLWIITEPYWSTTTVLLPEEFDQCFPSGLVAGRIGASARA</sequence>
<keyword evidence="2" id="KW-1185">Reference proteome</keyword>
<protein>
    <submittedName>
        <fullName evidence="1">Uncharacterized protein</fullName>
    </submittedName>
</protein>
<reference evidence="1 2" key="1">
    <citation type="submission" date="2020-05" db="EMBL/GenBank/DDBJ databases">
        <title>Aquincola sp. isolate from soil.</title>
        <authorList>
            <person name="Han J."/>
            <person name="Kim D.-U."/>
        </authorList>
    </citation>
    <scope>NUCLEOTIDE SEQUENCE [LARGE SCALE GENOMIC DNA]</scope>
    <source>
        <strain evidence="1 2">S2</strain>
    </source>
</reference>
<proteinExistence type="predicted"/>
<evidence type="ECO:0000313" key="2">
    <source>
        <dbReference type="Proteomes" id="UP000737171"/>
    </source>
</evidence>
<accession>A0ABX2EIL6</accession>
<name>A0ABX2EIL6_9BURK</name>